<evidence type="ECO:0000256" key="10">
    <source>
        <dbReference type="ARBA" id="ARBA00023128"/>
    </source>
</evidence>
<evidence type="ECO:0000256" key="8">
    <source>
        <dbReference type="ARBA" id="ARBA00022982"/>
    </source>
</evidence>
<evidence type="ECO:0000256" key="3">
    <source>
        <dbReference type="ARBA" id="ARBA00016324"/>
    </source>
</evidence>
<evidence type="ECO:0000256" key="11">
    <source>
        <dbReference type="ARBA" id="ARBA00023136"/>
    </source>
</evidence>
<evidence type="ECO:0000256" key="13">
    <source>
        <dbReference type="RuleBase" id="RU368118"/>
    </source>
</evidence>
<evidence type="ECO:0000256" key="2">
    <source>
        <dbReference type="ARBA" id="ARBA00007668"/>
    </source>
</evidence>
<comment type="similarity">
    <text evidence="2 13">Belongs to the UQCRQ/QCR8 family.</text>
</comment>
<keyword evidence="9" id="KW-1133">Transmembrane helix</keyword>
<dbReference type="Gene3D" id="1.20.5.210">
    <property type="entry name" value="Cytochrome b-c1 complex subunit 8"/>
    <property type="match status" value="1"/>
</dbReference>
<dbReference type="GO" id="GO:0045275">
    <property type="term" value="C:respiratory chain complex III"/>
    <property type="evidence" value="ECO:0007669"/>
    <property type="project" value="UniProtKB-UniRule"/>
</dbReference>
<dbReference type="InterPro" id="IPR036642">
    <property type="entry name" value="Cyt_bc1_su8_sf"/>
</dbReference>
<evidence type="ECO:0000313" key="14">
    <source>
        <dbReference type="EMBL" id="ODM90855.1"/>
    </source>
</evidence>
<comment type="caution">
    <text evidence="14">The sequence shown here is derived from an EMBL/GenBank/DDBJ whole genome shotgun (WGS) entry which is preliminary data.</text>
</comment>
<dbReference type="GO" id="GO:0005743">
    <property type="term" value="C:mitochondrial inner membrane"/>
    <property type="evidence" value="ECO:0007669"/>
    <property type="project" value="UniProtKB-SubCell"/>
</dbReference>
<keyword evidence="4 13" id="KW-0813">Transport</keyword>
<comment type="subcellular location">
    <subcellularLocation>
        <location evidence="1 13">Mitochondrion inner membrane</location>
        <topology evidence="1 13">Single-pass membrane protein</topology>
    </subcellularLocation>
</comment>
<keyword evidence="11" id="KW-0472">Membrane</keyword>
<dbReference type="EMBL" id="LJIJ01001766">
    <property type="protein sequence ID" value="ODM90855.1"/>
    <property type="molecule type" value="Genomic_DNA"/>
</dbReference>
<keyword evidence="5 13" id="KW-0679">Respiratory chain</keyword>
<evidence type="ECO:0000256" key="12">
    <source>
        <dbReference type="ARBA" id="ARBA00047105"/>
    </source>
</evidence>
<gene>
    <name evidence="14" type="ORF">Ocin01_15823</name>
</gene>
<dbReference type="Proteomes" id="UP000094527">
    <property type="component" value="Unassembled WGS sequence"/>
</dbReference>
<evidence type="ECO:0000313" key="15">
    <source>
        <dbReference type="Proteomes" id="UP000094527"/>
    </source>
</evidence>
<organism evidence="14 15">
    <name type="scientific">Orchesella cincta</name>
    <name type="common">Springtail</name>
    <name type="synonym">Podura cincta</name>
    <dbReference type="NCBI Taxonomy" id="48709"/>
    <lineage>
        <taxon>Eukaryota</taxon>
        <taxon>Metazoa</taxon>
        <taxon>Ecdysozoa</taxon>
        <taxon>Arthropoda</taxon>
        <taxon>Hexapoda</taxon>
        <taxon>Collembola</taxon>
        <taxon>Entomobryomorpha</taxon>
        <taxon>Entomobryoidea</taxon>
        <taxon>Orchesellidae</taxon>
        <taxon>Orchesellinae</taxon>
        <taxon>Orchesella</taxon>
    </lineage>
</organism>
<name>A0A1D2MD05_ORCCI</name>
<evidence type="ECO:0000256" key="6">
    <source>
        <dbReference type="ARBA" id="ARBA00022692"/>
    </source>
</evidence>
<dbReference type="InterPro" id="IPR004205">
    <property type="entry name" value="Cyt_bc1_su8"/>
</dbReference>
<evidence type="ECO:0000256" key="1">
    <source>
        <dbReference type="ARBA" id="ARBA00004434"/>
    </source>
</evidence>
<comment type="function">
    <text evidence="13">Component of the ubiquinol-cytochrome c oxidoreductase, a multisubunit transmembrane complex that is part of the mitochondrial electron transport chain which drives oxidative phosphorylation. The complex plays an important role in the uptake of multiple carbon sources present in different host niches.</text>
</comment>
<dbReference type="OrthoDB" id="6683853at2759"/>
<keyword evidence="6" id="KW-0812">Transmembrane</keyword>
<keyword evidence="8 13" id="KW-0249">Electron transport</keyword>
<dbReference type="PANTHER" id="PTHR12119">
    <property type="entry name" value="UBIQUINOL-CYTOCHROME C REDUCTASE COMPLEX UBIQUINONE-BINDING PROTEIN QP-C"/>
    <property type="match status" value="1"/>
</dbReference>
<dbReference type="OMA" id="MWRRFKG"/>
<accession>A0A1D2MD05</accession>
<dbReference type="SUPFAM" id="SSF81508">
    <property type="entry name" value="Ubiquinone-binding protein QP-C of cytochrome bc1 complex (Ubiquinol-cytochrome c reductase)"/>
    <property type="match status" value="1"/>
</dbReference>
<dbReference type="Pfam" id="PF02939">
    <property type="entry name" value="UcrQ"/>
    <property type="match status" value="1"/>
</dbReference>
<dbReference type="GO" id="GO:0006122">
    <property type="term" value="P:mitochondrial electron transport, ubiquinol to cytochrome c"/>
    <property type="evidence" value="ECO:0007669"/>
    <property type="project" value="UniProtKB-UniRule"/>
</dbReference>
<protein>
    <recommendedName>
        <fullName evidence="3 13">Cytochrome b-c1 complex subunit 8</fullName>
    </recommendedName>
    <alternativeName>
        <fullName evidence="13">Complex III subunit 8</fullName>
    </alternativeName>
</protein>
<dbReference type="STRING" id="48709.A0A1D2MD05"/>
<evidence type="ECO:0000256" key="9">
    <source>
        <dbReference type="ARBA" id="ARBA00022989"/>
    </source>
</evidence>
<comment type="subunit">
    <text evidence="12 13">Component of the ubiquinol-cytochrome c oxidoreductase (cytochrome b-c1 complex, complex III, CIII), a multisubunit enzyme composed of 11 subunits. The complex is composed of 3 respiratory subunits cytochrome b, cytochrome c1 and Rieske protein UQCRFS1, 2 core protein subunits UQCRC1/QCR1 and UQCRC2/QCR2, and 6 low-molecular weight protein subunits UQCRH/QCR6, UQCRB/QCR7, UQCRQ/QCR8, UQCR10/QCR9, UQCR11/QCR10 and subunit 9, the cleavage product of Rieske protein UQCRFS1. The complex exists as an obligatory dimer and forms supercomplexes (SCs) in the inner mitochondrial membrane with NADH-ubiquinone oxidoreductase (complex I, CI) and cytochrome c oxidase (complex IV, CIV), resulting in different assemblies (supercomplex SCI(1)III(2)IV(1) and megacomplex MCI(2)III(2)IV(2)). Interacts with UQCC6.</text>
</comment>
<evidence type="ECO:0000256" key="7">
    <source>
        <dbReference type="ARBA" id="ARBA00022792"/>
    </source>
</evidence>
<keyword evidence="15" id="KW-1185">Reference proteome</keyword>
<evidence type="ECO:0000256" key="5">
    <source>
        <dbReference type="ARBA" id="ARBA00022660"/>
    </source>
</evidence>
<keyword evidence="7 13" id="KW-0999">Mitochondrion inner membrane</keyword>
<evidence type="ECO:0000256" key="4">
    <source>
        <dbReference type="ARBA" id="ARBA00022448"/>
    </source>
</evidence>
<dbReference type="AlphaFoldDB" id="A0A1D2MD05"/>
<proteinExistence type="inferred from homology"/>
<dbReference type="FunFam" id="1.20.5.210:FF:000001">
    <property type="entry name" value="Cytochrome b-c1 complex subunit 8"/>
    <property type="match status" value="1"/>
</dbReference>
<dbReference type="PANTHER" id="PTHR12119:SF2">
    <property type="entry name" value="CYTOCHROME B-C1 COMPLEX SUBUNIT 8"/>
    <property type="match status" value="1"/>
</dbReference>
<keyword evidence="10 13" id="KW-0496">Mitochondrion</keyword>
<reference evidence="14 15" key="1">
    <citation type="journal article" date="2016" name="Genome Biol. Evol.">
        <title>Gene Family Evolution Reflects Adaptation to Soil Environmental Stressors in the Genome of the Collembolan Orchesella cincta.</title>
        <authorList>
            <person name="Faddeeva-Vakhrusheva A."/>
            <person name="Derks M.F."/>
            <person name="Anvar S.Y."/>
            <person name="Agamennone V."/>
            <person name="Suring W."/>
            <person name="Smit S."/>
            <person name="van Straalen N.M."/>
            <person name="Roelofs D."/>
        </authorList>
    </citation>
    <scope>NUCLEOTIDE SEQUENCE [LARGE SCALE GENOMIC DNA]</scope>
    <source>
        <tissue evidence="14">Mixed pool</tissue>
    </source>
</reference>
<sequence>MGHGFGGLAKIRGIIYYRLSPFEQRAFAGVITKGIPNTLRRISENIFRVAPPFVLSYIVFNETEKESKRLSRKNPQDYENDV</sequence>